<feature type="domain" description="Homeobox" evidence="8">
    <location>
        <begin position="491"/>
        <end position="546"/>
    </location>
</feature>
<feature type="region of interest" description="Disordered" evidence="7">
    <location>
        <begin position="394"/>
        <end position="435"/>
    </location>
</feature>
<keyword evidence="10" id="KW-1185">Reference proteome</keyword>
<accession>A0A2A2JI99</accession>
<dbReference type="STRING" id="2018661.A0A2A2JI99"/>
<dbReference type="CDD" id="cd00086">
    <property type="entry name" value="homeodomain"/>
    <property type="match status" value="1"/>
</dbReference>
<keyword evidence="3 6" id="KW-0238">DNA-binding</keyword>
<dbReference type="Gene3D" id="1.10.10.60">
    <property type="entry name" value="Homeodomain-like"/>
    <property type="match status" value="1"/>
</dbReference>
<protein>
    <recommendedName>
        <fullName evidence="8">Homeobox domain-containing protein</fullName>
    </recommendedName>
</protein>
<dbReference type="GO" id="GO:0000987">
    <property type="term" value="F:cis-regulatory region sequence-specific DNA binding"/>
    <property type="evidence" value="ECO:0007669"/>
    <property type="project" value="UniProtKB-ARBA"/>
</dbReference>
<gene>
    <name evidence="9" type="ORF">WR25_11324</name>
</gene>
<evidence type="ECO:0000256" key="2">
    <source>
        <dbReference type="ARBA" id="ARBA00009661"/>
    </source>
</evidence>
<dbReference type="InterPro" id="IPR001356">
    <property type="entry name" value="HD"/>
</dbReference>
<comment type="similarity">
    <text evidence="2">Belongs to the TALE/MEIS homeobox family.</text>
</comment>
<evidence type="ECO:0000256" key="1">
    <source>
        <dbReference type="ARBA" id="ARBA00004123"/>
    </source>
</evidence>
<evidence type="ECO:0000313" key="10">
    <source>
        <dbReference type="Proteomes" id="UP000218231"/>
    </source>
</evidence>
<sequence>MLKFQYGDGYGPPGSDSLPHSGAGAGVDGFGADNFYTPMYSSVPSATNSMMHSVDDPMKRDRDKEAIYSHPLYPLLVVLFEKCELATSTPRDASREGAVNDVCSSASFKDDLNDFIKQRQNDPVNYVPNRELDSIMLQTIQMLRFHLLELEKVHELCDNFCNRYVTCLKGKMPMDIVQEERASSSQPPMSPSTNTVHSNSPPINTPMSFGHFQTPYEPQAMSHHPDASLGHPMEGTSMGYAHPGNTASNHSHNQQQPQDHPLAMGGAPTTAGAPQTLPLAAVSSPSASSSAGGLRHDSTPLSGDTPGNQHNDSVSDAGLLCMSHLHHPSAINNYHPLAILPSSSIHLPNLPFALPSDTIISSDQSHLIMDCPINDGYDHQIYHMQEDLQQGYHHQYGSVAPPDPQPDPSEGRPIKNGSSNGKGGNGNSKKRGIFPKPATNILRTWLFQHLTERRYHMAKKWYIGDDYSLGDSTEDGGRESVLSDGQNGTSNGKRKVPKVFSKEAITKFRTWLFSNLQHPYPSEEQKKQLANDTGLTILQVNNWCVNSIFI</sequence>
<feature type="compositionally biased region" description="Polar residues" evidence="7">
    <location>
        <begin position="245"/>
        <end position="258"/>
    </location>
</feature>
<dbReference type="SUPFAM" id="SSF46689">
    <property type="entry name" value="Homeodomain-like"/>
    <property type="match status" value="1"/>
</dbReference>
<comment type="subcellular location">
    <subcellularLocation>
        <location evidence="1 6">Nucleus</location>
    </subcellularLocation>
</comment>
<dbReference type="Pfam" id="PF05920">
    <property type="entry name" value="Homeobox_KN"/>
    <property type="match status" value="1"/>
</dbReference>
<evidence type="ECO:0000259" key="8">
    <source>
        <dbReference type="PROSITE" id="PS50071"/>
    </source>
</evidence>
<feature type="region of interest" description="Disordered" evidence="7">
    <location>
        <begin position="178"/>
        <end position="315"/>
    </location>
</feature>
<evidence type="ECO:0000256" key="4">
    <source>
        <dbReference type="ARBA" id="ARBA00023155"/>
    </source>
</evidence>
<proteinExistence type="inferred from homology"/>
<dbReference type="PANTHER" id="PTHR11850">
    <property type="entry name" value="HOMEOBOX PROTEIN TRANSCRIPTION FACTORS"/>
    <property type="match status" value="1"/>
</dbReference>
<evidence type="ECO:0000256" key="7">
    <source>
        <dbReference type="SAM" id="MobiDB-lite"/>
    </source>
</evidence>
<comment type="caution">
    <text evidence="9">The sequence shown here is derived from an EMBL/GenBank/DDBJ whole genome shotgun (WGS) entry which is preliminary data.</text>
</comment>
<dbReference type="AlphaFoldDB" id="A0A2A2JI99"/>
<dbReference type="Proteomes" id="UP000218231">
    <property type="component" value="Unassembled WGS sequence"/>
</dbReference>
<feature type="compositionally biased region" description="Low complexity" evidence="7">
    <location>
        <begin position="262"/>
        <end position="291"/>
    </location>
</feature>
<name>A0A2A2JI99_9BILA</name>
<dbReference type="InterPro" id="IPR009057">
    <property type="entry name" value="Homeodomain-like_sf"/>
</dbReference>
<evidence type="ECO:0000256" key="5">
    <source>
        <dbReference type="ARBA" id="ARBA00023242"/>
    </source>
</evidence>
<reference evidence="9 10" key="1">
    <citation type="journal article" date="2017" name="Curr. Biol.">
        <title>Genome architecture and evolution of a unichromosomal asexual nematode.</title>
        <authorList>
            <person name="Fradin H."/>
            <person name="Zegar C."/>
            <person name="Gutwein M."/>
            <person name="Lucas J."/>
            <person name="Kovtun M."/>
            <person name="Corcoran D."/>
            <person name="Baugh L.R."/>
            <person name="Kiontke K."/>
            <person name="Gunsalus K."/>
            <person name="Fitch D.H."/>
            <person name="Piano F."/>
        </authorList>
    </citation>
    <scope>NUCLEOTIDE SEQUENCE [LARGE SCALE GENOMIC DNA]</scope>
    <source>
        <strain evidence="9">PF1309</strain>
    </source>
</reference>
<evidence type="ECO:0000256" key="3">
    <source>
        <dbReference type="ARBA" id="ARBA00023125"/>
    </source>
</evidence>
<feature type="region of interest" description="Disordered" evidence="7">
    <location>
        <begin position="473"/>
        <end position="495"/>
    </location>
</feature>
<feature type="compositionally biased region" description="Polar residues" evidence="7">
    <location>
        <begin position="299"/>
        <end position="314"/>
    </location>
</feature>
<keyword evidence="4 6" id="KW-0371">Homeobox</keyword>
<dbReference type="InterPro" id="IPR050224">
    <property type="entry name" value="TALE_homeobox"/>
</dbReference>
<keyword evidence="5 6" id="KW-0539">Nucleus</keyword>
<dbReference type="Pfam" id="PF16493">
    <property type="entry name" value="Meis_PKNOX_N"/>
    <property type="match status" value="1"/>
</dbReference>
<dbReference type="PROSITE" id="PS50071">
    <property type="entry name" value="HOMEOBOX_2"/>
    <property type="match status" value="1"/>
</dbReference>
<dbReference type="InterPro" id="IPR032453">
    <property type="entry name" value="PKNOX/Meis_N"/>
</dbReference>
<organism evidence="9 10">
    <name type="scientific">Diploscapter pachys</name>
    <dbReference type="NCBI Taxonomy" id="2018661"/>
    <lineage>
        <taxon>Eukaryota</taxon>
        <taxon>Metazoa</taxon>
        <taxon>Ecdysozoa</taxon>
        <taxon>Nematoda</taxon>
        <taxon>Chromadorea</taxon>
        <taxon>Rhabditida</taxon>
        <taxon>Rhabditina</taxon>
        <taxon>Rhabditomorpha</taxon>
        <taxon>Rhabditoidea</taxon>
        <taxon>Rhabditidae</taxon>
        <taxon>Diploscapter</taxon>
    </lineage>
</organism>
<dbReference type="OrthoDB" id="10056939at2759"/>
<feature type="compositionally biased region" description="Polar residues" evidence="7">
    <location>
        <begin position="183"/>
        <end position="207"/>
    </location>
</feature>
<dbReference type="EMBL" id="LIAE01010412">
    <property type="protein sequence ID" value="PAV61488.1"/>
    <property type="molecule type" value="Genomic_DNA"/>
</dbReference>
<evidence type="ECO:0000313" key="9">
    <source>
        <dbReference type="EMBL" id="PAV61488.1"/>
    </source>
</evidence>
<feature type="region of interest" description="Disordered" evidence="7">
    <location>
        <begin position="1"/>
        <end position="22"/>
    </location>
</feature>
<feature type="DNA-binding region" description="Homeobox" evidence="6">
    <location>
        <begin position="493"/>
        <end position="547"/>
    </location>
</feature>
<dbReference type="GO" id="GO:0005634">
    <property type="term" value="C:nucleus"/>
    <property type="evidence" value="ECO:0007669"/>
    <property type="project" value="UniProtKB-SubCell"/>
</dbReference>
<dbReference type="GO" id="GO:0006355">
    <property type="term" value="P:regulation of DNA-templated transcription"/>
    <property type="evidence" value="ECO:0007669"/>
    <property type="project" value="InterPro"/>
</dbReference>
<dbReference type="InterPro" id="IPR008422">
    <property type="entry name" value="KN_HD"/>
</dbReference>
<evidence type="ECO:0000256" key="6">
    <source>
        <dbReference type="PROSITE-ProRule" id="PRU00108"/>
    </source>
</evidence>